<dbReference type="CDD" id="cd00200">
    <property type="entry name" value="WD40"/>
    <property type="match status" value="1"/>
</dbReference>
<dbReference type="EMBL" id="FO082267">
    <property type="protein sequence ID" value="CCO18986.1"/>
    <property type="molecule type" value="Genomic_DNA"/>
</dbReference>
<dbReference type="Pfam" id="PF00400">
    <property type="entry name" value="WD40"/>
    <property type="match status" value="7"/>
</dbReference>
<gene>
    <name evidence="6" type="ordered locus">Bathy12g01820</name>
</gene>
<sequence length="408" mass="45332">MAQNETTNESKNTKKKKKKNHKIALKATLVGHKDAVWCVAFEPNRNDILATCSSDKTVKIWKRNVVKRDDDDDDVKSSHQTCEFRCVCTLDGVHERTIRSVSWSPCGRYLASASFDATVAIYQRAEDEENEEEDEVKFECVAALEGHENEVKSCAWSPSGSLLATCGRDKSVWIWESAPGNHFECVAVLHGHTQDVKKVKWHETEDVLYSASYDDTVKTWKEDLDGDDWSCSGTTKAHESTVWDLTQEKVKEGGRFATVSDDGWVKIWKAGGAQRTEISGSSSSSGKKDDAAPLECSFRSGHDRPILCVDWLGDANRKNSESGNKKQPATLAAGGGDNSVRVYREKETGVWEEAAAVVNAHEDDVNDIAWFSMASEKEETEQSTNYFASASDDGTVKIWTFCSSNVDE</sequence>
<dbReference type="RefSeq" id="XP_007509871.1">
    <property type="nucleotide sequence ID" value="XM_007509809.1"/>
</dbReference>
<dbReference type="HAMAP" id="MF_03037">
    <property type="entry name" value="ciao1"/>
    <property type="match status" value="1"/>
</dbReference>
<dbReference type="SUPFAM" id="SSF50978">
    <property type="entry name" value="WD40 repeat-like"/>
    <property type="match status" value="1"/>
</dbReference>
<dbReference type="InterPro" id="IPR028608">
    <property type="entry name" value="CIAO1/Cia1"/>
</dbReference>
<feature type="region of interest" description="Disordered" evidence="5">
    <location>
        <begin position="317"/>
        <end position="336"/>
    </location>
</feature>
<name>K8ELR2_9CHLO</name>
<keyword evidence="7" id="KW-1185">Reference proteome</keyword>
<dbReference type="OrthoDB" id="284782at2759"/>
<dbReference type="InterPro" id="IPR036322">
    <property type="entry name" value="WD40_repeat_dom_sf"/>
</dbReference>
<keyword evidence="2" id="KW-0677">Repeat</keyword>
<dbReference type="PANTHER" id="PTHR19920:SF0">
    <property type="entry name" value="CYTOSOLIC IRON-SULFUR PROTEIN ASSEMBLY PROTEIN CIAO1-RELATED"/>
    <property type="match status" value="1"/>
</dbReference>
<dbReference type="InterPro" id="IPR015943">
    <property type="entry name" value="WD40/YVTN_repeat-like_dom_sf"/>
</dbReference>
<feature type="compositionally biased region" description="Low complexity" evidence="5">
    <location>
        <begin position="1"/>
        <end position="10"/>
    </location>
</feature>
<comment type="similarity">
    <text evidence="3">Belongs to the WD repeat CIA1 family.</text>
</comment>
<accession>K8ELR2</accession>
<dbReference type="GeneID" id="19012458"/>
<dbReference type="PROSITE" id="PS50082">
    <property type="entry name" value="WD_REPEATS_2"/>
    <property type="match status" value="4"/>
</dbReference>
<feature type="repeat" description="WD" evidence="4">
    <location>
        <begin position="29"/>
        <end position="62"/>
    </location>
</feature>
<dbReference type="AlphaFoldDB" id="K8ELR2"/>
<evidence type="ECO:0000256" key="3">
    <source>
        <dbReference type="HAMAP-Rule" id="MF_03037"/>
    </source>
</evidence>
<dbReference type="SMART" id="SM00320">
    <property type="entry name" value="WD40"/>
    <property type="match status" value="7"/>
</dbReference>
<dbReference type="Proteomes" id="UP000198341">
    <property type="component" value="Chromosome 12"/>
</dbReference>
<dbReference type="InterPro" id="IPR020472">
    <property type="entry name" value="WD40_PAC1"/>
</dbReference>
<feature type="repeat" description="WD" evidence="4">
    <location>
        <begin position="189"/>
        <end position="221"/>
    </location>
</feature>
<evidence type="ECO:0000256" key="1">
    <source>
        <dbReference type="ARBA" id="ARBA00022574"/>
    </source>
</evidence>
<dbReference type="InterPro" id="IPR001680">
    <property type="entry name" value="WD40_rpt"/>
</dbReference>
<feature type="repeat" description="WD" evidence="4">
    <location>
        <begin position="144"/>
        <end position="176"/>
    </location>
</feature>
<evidence type="ECO:0000256" key="2">
    <source>
        <dbReference type="ARBA" id="ARBA00022737"/>
    </source>
</evidence>
<dbReference type="KEGG" id="bpg:Bathy12g01820"/>
<dbReference type="PRINTS" id="PR00320">
    <property type="entry name" value="GPROTEINBRPT"/>
</dbReference>
<evidence type="ECO:0000313" key="6">
    <source>
        <dbReference type="EMBL" id="CCO18986.1"/>
    </source>
</evidence>
<dbReference type="PROSITE" id="PS50294">
    <property type="entry name" value="WD_REPEATS_REGION"/>
    <property type="match status" value="3"/>
</dbReference>
<dbReference type="GO" id="GO:0016226">
    <property type="term" value="P:iron-sulfur cluster assembly"/>
    <property type="evidence" value="ECO:0007669"/>
    <property type="project" value="UniProtKB-UniRule"/>
</dbReference>
<evidence type="ECO:0000256" key="4">
    <source>
        <dbReference type="PROSITE-ProRule" id="PRU00221"/>
    </source>
</evidence>
<comment type="function">
    <text evidence="3">Essential component of the cytosolic iron-sulfur (Fe/S) protein assembly machinery. Required for the maturation of extramitochondrial Fe/S proteins.</text>
</comment>
<dbReference type="Gene3D" id="2.130.10.10">
    <property type="entry name" value="YVTN repeat-like/Quinoprotein amine dehydrogenase"/>
    <property type="match status" value="2"/>
</dbReference>
<organism evidence="6 7">
    <name type="scientific">Bathycoccus prasinos</name>
    <dbReference type="NCBI Taxonomy" id="41875"/>
    <lineage>
        <taxon>Eukaryota</taxon>
        <taxon>Viridiplantae</taxon>
        <taxon>Chlorophyta</taxon>
        <taxon>Mamiellophyceae</taxon>
        <taxon>Mamiellales</taxon>
        <taxon>Bathycoccaceae</taxon>
        <taxon>Bathycoccus</taxon>
    </lineage>
</organism>
<evidence type="ECO:0000256" key="5">
    <source>
        <dbReference type="SAM" id="MobiDB-lite"/>
    </source>
</evidence>
<evidence type="ECO:0000313" key="7">
    <source>
        <dbReference type="Proteomes" id="UP000198341"/>
    </source>
</evidence>
<dbReference type="STRING" id="41875.K8ELR2"/>
<dbReference type="PANTHER" id="PTHR19920">
    <property type="entry name" value="WD40 PROTEIN CIAO1"/>
    <property type="match status" value="1"/>
</dbReference>
<keyword evidence="1 4" id="KW-0853">WD repeat</keyword>
<feature type="repeat" description="WD" evidence="4">
    <location>
        <begin position="94"/>
        <end position="132"/>
    </location>
</feature>
<proteinExistence type="inferred from homology"/>
<reference evidence="6 7" key="1">
    <citation type="submission" date="2011-10" db="EMBL/GenBank/DDBJ databases">
        <authorList>
            <person name="Genoscope - CEA"/>
        </authorList>
    </citation>
    <scope>NUCLEOTIDE SEQUENCE [LARGE SCALE GENOMIC DNA]</scope>
    <source>
        <strain evidence="6 7">RCC 1105</strain>
    </source>
</reference>
<dbReference type="GO" id="GO:0097361">
    <property type="term" value="C:cytosolic [4Fe-4S] assembly targeting complex"/>
    <property type="evidence" value="ECO:0007669"/>
    <property type="project" value="InterPro"/>
</dbReference>
<protein>
    <recommendedName>
        <fullName evidence="3">Probable cytosolic iron-sulfur protein assembly protein CIAO1 homolog</fullName>
    </recommendedName>
</protein>
<feature type="region of interest" description="Disordered" evidence="5">
    <location>
        <begin position="1"/>
        <end position="20"/>
    </location>
</feature>
<dbReference type="eggNOG" id="KOG0645">
    <property type="taxonomic scope" value="Eukaryota"/>
</dbReference>